<dbReference type="OrthoDB" id="4746477at2759"/>
<feature type="transmembrane region" description="Helical" evidence="2">
    <location>
        <begin position="403"/>
        <end position="424"/>
    </location>
</feature>
<organism evidence="3 4">
    <name type="scientific">Lophium mytilinum</name>
    <dbReference type="NCBI Taxonomy" id="390894"/>
    <lineage>
        <taxon>Eukaryota</taxon>
        <taxon>Fungi</taxon>
        <taxon>Dikarya</taxon>
        <taxon>Ascomycota</taxon>
        <taxon>Pezizomycotina</taxon>
        <taxon>Dothideomycetes</taxon>
        <taxon>Pleosporomycetidae</taxon>
        <taxon>Mytilinidiales</taxon>
        <taxon>Mytilinidiaceae</taxon>
        <taxon>Lophium</taxon>
    </lineage>
</organism>
<sequence>MSTTPGSLSQRRKDAKISVTVVDPHCADSPPYVIEVDKKPFIRCSAAFRDAIENPGENDPNSITVQTTKRVFKTFLTWLTTHNNSIRLPWDKNQDIAHTEVTLIGLYFFASKDEIQVLKRDTMNCFLQRFADRWIPSENALLEVDKFRGERCHEAFGAITEFMVFMVMVFMPRISYESQTWKKLSDQFKYACYRYSTTRPEQIVMIPRTIEGARGFVLRDWCIWHDHVREEDGTYRDLQLVTALLDDPNKAASARPYVIGYLPAFCAVASPGSKAIFKVALTSQPSLFLQRPHPIHLYQSPGTRPQTNPNQTTPPNPSKMDQNPARTDSHPLSEKETNTDDHKLSTTIAAVTDPKFPLPTLTSETSTLRYILSFGTLLGLLGAGIVGAWLFDLPLMQTASPAVVLSISFATVLGALFFTGTVWIDWYELVLGYWWLSMPIGAAAGLAIVMNQEATAPIVESS</sequence>
<evidence type="ECO:0000256" key="2">
    <source>
        <dbReference type="SAM" id="Phobius"/>
    </source>
</evidence>
<feature type="transmembrane region" description="Helical" evidence="2">
    <location>
        <begin position="370"/>
        <end position="391"/>
    </location>
</feature>
<feature type="compositionally biased region" description="Basic and acidic residues" evidence="1">
    <location>
        <begin position="327"/>
        <end position="341"/>
    </location>
</feature>
<evidence type="ECO:0000313" key="4">
    <source>
        <dbReference type="Proteomes" id="UP000799750"/>
    </source>
</evidence>
<dbReference type="EMBL" id="MU004197">
    <property type="protein sequence ID" value="KAF2490597.1"/>
    <property type="molecule type" value="Genomic_DNA"/>
</dbReference>
<name>A0A6A6QGH5_9PEZI</name>
<gene>
    <name evidence="3" type="ORF">BU16DRAFT_566606</name>
</gene>
<evidence type="ECO:0000313" key="3">
    <source>
        <dbReference type="EMBL" id="KAF2490597.1"/>
    </source>
</evidence>
<feature type="transmembrane region" description="Helical" evidence="2">
    <location>
        <begin position="430"/>
        <end position="449"/>
    </location>
</feature>
<proteinExistence type="predicted"/>
<feature type="region of interest" description="Disordered" evidence="1">
    <location>
        <begin position="298"/>
        <end position="341"/>
    </location>
</feature>
<keyword evidence="2" id="KW-0472">Membrane</keyword>
<keyword evidence="2" id="KW-0812">Transmembrane</keyword>
<dbReference type="Proteomes" id="UP000799750">
    <property type="component" value="Unassembled WGS sequence"/>
</dbReference>
<evidence type="ECO:0008006" key="5">
    <source>
        <dbReference type="Google" id="ProtNLM"/>
    </source>
</evidence>
<keyword evidence="2" id="KW-1133">Transmembrane helix</keyword>
<reference evidence="3" key="1">
    <citation type="journal article" date="2020" name="Stud. Mycol.">
        <title>101 Dothideomycetes genomes: a test case for predicting lifestyles and emergence of pathogens.</title>
        <authorList>
            <person name="Haridas S."/>
            <person name="Albert R."/>
            <person name="Binder M."/>
            <person name="Bloem J."/>
            <person name="Labutti K."/>
            <person name="Salamov A."/>
            <person name="Andreopoulos B."/>
            <person name="Baker S."/>
            <person name="Barry K."/>
            <person name="Bills G."/>
            <person name="Bluhm B."/>
            <person name="Cannon C."/>
            <person name="Castanera R."/>
            <person name="Culley D."/>
            <person name="Daum C."/>
            <person name="Ezra D."/>
            <person name="Gonzalez J."/>
            <person name="Henrissat B."/>
            <person name="Kuo A."/>
            <person name="Liang C."/>
            <person name="Lipzen A."/>
            <person name="Lutzoni F."/>
            <person name="Magnuson J."/>
            <person name="Mondo S."/>
            <person name="Nolan M."/>
            <person name="Ohm R."/>
            <person name="Pangilinan J."/>
            <person name="Park H.-J."/>
            <person name="Ramirez L."/>
            <person name="Alfaro M."/>
            <person name="Sun H."/>
            <person name="Tritt A."/>
            <person name="Yoshinaga Y."/>
            <person name="Zwiers L.-H."/>
            <person name="Turgeon B."/>
            <person name="Goodwin S."/>
            <person name="Spatafora J."/>
            <person name="Crous P."/>
            <person name="Grigoriev I."/>
        </authorList>
    </citation>
    <scope>NUCLEOTIDE SEQUENCE</scope>
    <source>
        <strain evidence="3">CBS 269.34</strain>
    </source>
</reference>
<dbReference type="AlphaFoldDB" id="A0A6A6QGH5"/>
<evidence type="ECO:0000256" key="1">
    <source>
        <dbReference type="SAM" id="MobiDB-lite"/>
    </source>
</evidence>
<protein>
    <recommendedName>
        <fullName evidence="5">BTB domain-containing protein</fullName>
    </recommendedName>
</protein>
<keyword evidence="4" id="KW-1185">Reference proteome</keyword>
<accession>A0A6A6QGH5</accession>